<keyword evidence="4 12" id="KW-0808">Transferase</keyword>
<keyword evidence="7 12" id="KW-0418">Kinase</keyword>
<dbReference type="AlphaFoldDB" id="A0A6N8SEG5"/>
<keyword evidence="5 12" id="KW-0545">Nucleotide biosynthesis</keyword>
<evidence type="ECO:0000259" key="14">
    <source>
        <dbReference type="Pfam" id="PF02223"/>
    </source>
</evidence>
<dbReference type="InterPro" id="IPR018095">
    <property type="entry name" value="Thymidylate_kin_CS"/>
</dbReference>
<keyword evidence="16" id="KW-1185">Reference proteome</keyword>
<evidence type="ECO:0000256" key="9">
    <source>
        <dbReference type="ARBA" id="ARBA00029962"/>
    </source>
</evidence>
<evidence type="ECO:0000256" key="13">
    <source>
        <dbReference type="SAM" id="MobiDB-lite"/>
    </source>
</evidence>
<keyword evidence="6 12" id="KW-0547">Nucleotide-binding</keyword>
<evidence type="ECO:0000256" key="7">
    <source>
        <dbReference type="ARBA" id="ARBA00022777"/>
    </source>
</evidence>
<dbReference type="PROSITE" id="PS01331">
    <property type="entry name" value="THYMIDYLATE_KINASE"/>
    <property type="match status" value="1"/>
</dbReference>
<keyword evidence="8 12" id="KW-0067">ATP-binding</keyword>
<dbReference type="InterPro" id="IPR039430">
    <property type="entry name" value="Thymidylate_kin-like_dom"/>
</dbReference>
<evidence type="ECO:0000313" key="16">
    <source>
        <dbReference type="Proteomes" id="UP000435802"/>
    </source>
</evidence>
<evidence type="ECO:0000256" key="2">
    <source>
        <dbReference type="ARBA" id="ARBA00012980"/>
    </source>
</evidence>
<dbReference type="GO" id="GO:0006233">
    <property type="term" value="P:dTDP biosynthetic process"/>
    <property type="evidence" value="ECO:0007669"/>
    <property type="project" value="InterPro"/>
</dbReference>
<feature type="compositionally biased region" description="Basic and acidic residues" evidence="13">
    <location>
        <begin position="159"/>
        <end position="170"/>
    </location>
</feature>
<evidence type="ECO:0000256" key="11">
    <source>
        <dbReference type="ARBA" id="ARBA00057735"/>
    </source>
</evidence>
<dbReference type="FunFam" id="3.40.50.300:FF:000225">
    <property type="entry name" value="Thymidylate kinase"/>
    <property type="match status" value="1"/>
</dbReference>
<protein>
    <recommendedName>
        <fullName evidence="3 12">Thymidylate kinase</fullName>
        <ecNumber evidence="2 12">2.7.4.9</ecNumber>
    </recommendedName>
    <alternativeName>
        <fullName evidence="9 12">dTMP kinase</fullName>
    </alternativeName>
</protein>
<dbReference type="Pfam" id="PF02223">
    <property type="entry name" value="Thymidylate_kin"/>
    <property type="match status" value="1"/>
</dbReference>
<sequence>MSAAPGLFVTFEGGEGAGKSTQIRLLAEALRARGLTVLMTREPGGSKGAEAVRHVLLSGAAEPYGIRMEAILFAAARNDHVEQVIRPALSAGTVVLCDRFMDSSRVYQGITGNLEQPFIAALERVAVNGVVPDCTIIFDLPAAIGLERARKRSAGPDEQPDRFEKEELETHEKRREAFLDIAEREPLRCRVVDATQTQEAIADQVLAIAEPLLPINAHDRHDPEPIS</sequence>
<proteinExistence type="inferred from homology"/>
<reference evidence="15 16" key="1">
    <citation type="submission" date="2019-12" db="EMBL/GenBank/DDBJ databases">
        <title>Shinella kummerowiae sp. nov., a symbiotic bacterium isolated from root nodules of the herbal legume Kummerowia stipulacea.</title>
        <authorList>
            <person name="Gao J."/>
        </authorList>
    </citation>
    <scope>NUCLEOTIDE SEQUENCE [LARGE SCALE GENOMIC DNA]</scope>
    <source>
        <strain evidence="15 16">CCBAU 25048</strain>
    </source>
</reference>
<dbReference type="RefSeq" id="WP_160859536.1">
    <property type="nucleotide sequence ID" value="NZ_WUMK01000004.1"/>
</dbReference>
<evidence type="ECO:0000256" key="10">
    <source>
        <dbReference type="ARBA" id="ARBA00048743"/>
    </source>
</evidence>
<name>A0A6N8SEG5_9HYPH</name>
<dbReference type="OrthoDB" id="9774907at2"/>
<dbReference type="NCBIfam" id="TIGR00041">
    <property type="entry name" value="DTMP_kinase"/>
    <property type="match status" value="1"/>
</dbReference>
<comment type="catalytic activity">
    <reaction evidence="10 12">
        <text>dTMP + ATP = dTDP + ADP</text>
        <dbReference type="Rhea" id="RHEA:13517"/>
        <dbReference type="ChEBI" id="CHEBI:30616"/>
        <dbReference type="ChEBI" id="CHEBI:58369"/>
        <dbReference type="ChEBI" id="CHEBI:63528"/>
        <dbReference type="ChEBI" id="CHEBI:456216"/>
        <dbReference type="EC" id="2.7.4.9"/>
    </reaction>
</comment>
<dbReference type="GO" id="GO:0005524">
    <property type="term" value="F:ATP binding"/>
    <property type="evidence" value="ECO:0007669"/>
    <property type="project" value="UniProtKB-UniRule"/>
</dbReference>
<dbReference type="PANTHER" id="PTHR10344">
    <property type="entry name" value="THYMIDYLATE KINASE"/>
    <property type="match status" value="1"/>
</dbReference>
<organism evidence="15 16">
    <name type="scientific">Shinella kummerowiae</name>
    <dbReference type="NCBI Taxonomy" id="417745"/>
    <lineage>
        <taxon>Bacteria</taxon>
        <taxon>Pseudomonadati</taxon>
        <taxon>Pseudomonadota</taxon>
        <taxon>Alphaproteobacteria</taxon>
        <taxon>Hyphomicrobiales</taxon>
        <taxon>Rhizobiaceae</taxon>
        <taxon>Shinella</taxon>
    </lineage>
</organism>
<dbReference type="EC" id="2.7.4.9" evidence="2 12"/>
<comment type="function">
    <text evidence="11 12">Phosphorylation of dTMP to form dTDP in both de novo and salvage pathways of dTTP synthesis.</text>
</comment>
<comment type="caution">
    <text evidence="15">The sequence shown here is derived from an EMBL/GenBank/DDBJ whole genome shotgun (WGS) entry which is preliminary data.</text>
</comment>
<evidence type="ECO:0000313" key="15">
    <source>
        <dbReference type="EMBL" id="MXN45978.1"/>
    </source>
</evidence>
<dbReference type="GO" id="GO:0006235">
    <property type="term" value="P:dTTP biosynthetic process"/>
    <property type="evidence" value="ECO:0007669"/>
    <property type="project" value="UniProtKB-UniRule"/>
</dbReference>
<evidence type="ECO:0000256" key="1">
    <source>
        <dbReference type="ARBA" id="ARBA00009776"/>
    </source>
</evidence>
<dbReference type="InterPro" id="IPR027417">
    <property type="entry name" value="P-loop_NTPase"/>
</dbReference>
<feature type="region of interest" description="Disordered" evidence="13">
    <location>
        <begin position="151"/>
        <end position="170"/>
    </location>
</feature>
<dbReference type="PANTHER" id="PTHR10344:SF4">
    <property type="entry name" value="UMP-CMP KINASE 2, MITOCHONDRIAL"/>
    <property type="match status" value="1"/>
</dbReference>
<comment type="similarity">
    <text evidence="1 12">Belongs to the thymidylate kinase family.</text>
</comment>
<evidence type="ECO:0000256" key="12">
    <source>
        <dbReference type="HAMAP-Rule" id="MF_00165"/>
    </source>
</evidence>
<dbReference type="EMBL" id="WUMK01000004">
    <property type="protein sequence ID" value="MXN45978.1"/>
    <property type="molecule type" value="Genomic_DNA"/>
</dbReference>
<evidence type="ECO:0000256" key="6">
    <source>
        <dbReference type="ARBA" id="ARBA00022741"/>
    </source>
</evidence>
<evidence type="ECO:0000256" key="4">
    <source>
        <dbReference type="ARBA" id="ARBA00022679"/>
    </source>
</evidence>
<evidence type="ECO:0000256" key="3">
    <source>
        <dbReference type="ARBA" id="ARBA00017144"/>
    </source>
</evidence>
<evidence type="ECO:0000256" key="5">
    <source>
        <dbReference type="ARBA" id="ARBA00022727"/>
    </source>
</evidence>
<accession>A0A6N8SEG5</accession>
<dbReference type="Proteomes" id="UP000435802">
    <property type="component" value="Unassembled WGS sequence"/>
</dbReference>
<dbReference type="Gene3D" id="3.40.50.300">
    <property type="entry name" value="P-loop containing nucleotide triphosphate hydrolases"/>
    <property type="match status" value="1"/>
</dbReference>
<dbReference type="HAMAP" id="MF_00165">
    <property type="entry name" value="Thymidylate_kinase"/>
    <property type="match status" value="1"/>
</dbReference>
<gene>
    <name evidence="12" type="primary">tmk</name>
    <name evidence="15" type="ORF">GR138_12315</name>
</gene>
<dbReference type="GO" id="GO:0005829">
    <property type="term" value="C:cytosol"/>
    <property type="evidence" value="ECO:0007669"/>
    <property type="project" value="TreeGrafter"/>
</dbReference>
<dbReference type="CDD" id="cd01672">
    <property type="entry name" value="TMPK"/>
    <property type="match status" value="1"/>
</dbReference>
<dbReference type="GO" id="GO:0006227">
    <property type="term" value="P:dUDP biosynthetic process"/>
    <property type="evidence" value="ECO:0007669"/>
    <property type="project" value="TreeGrafter"/>
</dbReference>
<evidence type="ECO:0000256" key="8">
    <source>
        <dbReference type="ARBA" id="ARBA00022840"/>
    </source>
</evidence>
<dbReference type="SUPFAM" id="SSF52540">
    <property type="entry name" value="P-loop containing nucleoside triphosphate hydrolases"/>
    <property type="match status" value="1"/>
</dbReference>
<dbReference type="GO" id="GO:0004798">
    <property type="term" value="F:dTMP kinase activity"/>
    <property type="evidence" value="ECO:0007669"/>
    <property type="project" value="UniProtKB-UniRule"/>
</dbReference>
<feature type="domain" description="Thymidylate kinase-like" evidence="14">
    <location>
        <begin position="11"/>
        <end position="204"/>
    </location>
</feature>
<dbReference type="InterPro" id="IPR018094">
    <property type="entry name" value="Thymidylate_kinase"/>
</dbReference>
<feature type="binding site" evidence="12">
    <location>
        <begin position="13"/>
        <end position="20"/>
    </location>
    <ligand>
        <name>ATP</name>
        <dbReference type="ChEBI" id="CHEBI:30616"/>
    </ligand>
</feature>